<dbReference type="EMBL" id="CP020465">
    <property type="protein sequence ID" value="ASP48074.1"/>
    <property type="molecule type" value="Genomic_DNA"/>
</dbReference>
<evidence type="ECO:0000313" key="2">
    <source>
        <dbReference type="EMBL" id="ASP48074.1"/>
    </source>
</evidence>
<dbReference type="InterPro" id="IPR032710">
    <property type="entry name" value="NTF2-like_dom_sf"/>
</dbReference>
<proteinExistence type="predicted"/>
<dbReference type="OrthoDB" id="1115105at2"/>
<dbReference type="Pfam" id="PF12680">
    <property type="entry name" value="SnoaL_2"/>
    <property type="match status" value="1"/>
</dbReference>
<organism evidence="2 3">
    <name type="scientific">Cognaticolwellia beringensis</name>
    <dbReference type="NCBI Taxonomy" id="1967665"/>
    <lineage>
        <taxon>Bacteria</taxon>
        <taxon>Pseudomonadati</taxon>
        <taxon>Pseudomonadota</taxon>
        <taxon>Gammaproteobacteria</taxon>
        <taxon>Alteromonadales</taxon>
        <taxon>Colwelliaceae</taxon>
        <taxon>Cognaticolwellia</taxon>
    </lineage>
</organism>
<reference evidence="2 3" key="1">
    <citation type="submission" date="2017-08" db="EMBL/GenBank/DDBJ databases">
        <title>Complete genome of Colwellia sp. NB097-1, a psychrophile bacterium ioslated from Bering Sea.</title>
        <authorList>
            <person name="Chen X."/>
        </authorList>
    </citation>
    <scope>NUCLEOTIDE SEQUENCE [LARGE SCALE GENOMIC DNA]</scope>
    <source>
        <strain evidence="2 3">NB097-1</strain>
    </source>
</reference>
<protein>
    <submittedName>
        <fullName evidence="2">Nuclear transport factor 2 family protein</fullName>
    </submittedName>
</protein>
<dbReference type="InterPro" id="IPR037401">
    <property type="entry name" value="SnoaL-like"/>
</dbReference>
<dbReference type="KEGG" id="cber:B5D82_10050"/>
<feature type="domain" description="SnoaL-like" evidence="1">
    <location>
        <begin position="29"/>
        <end position="118"/>
    </location>
</feature>
<accession>A0A222G9N3</accession>
<dbReference type="AlphaFoldDB" id="A0A222G9N3"/>
<dbReference type="Gene3D" id="3.10.450.50">
    <property type="match status" value="1"/>
</dbReference>
<name>A0A222G9N3_9GAMM</name>
<evidence type="ECO:0000313" key="3">
    <source>
        <dbReference type="Proteomes" id="UP000202259"/>
    </source>
</evidence>
<dbReference type="SUPFAM" id="SSF54427">
    <property type="entry name" value="NTF2-like"/>
    <property type="match status" value="1"/>
</dbReference>
<dbReference type="Proteomes" id="UP000202259">
    <property type="component" value="Chromosome"/>
</dbReference>
<gene>
    <name evidence="2" type="ORF">B5D82_10050</name>
</gene>
<sequence>MSNQKVTISPDLNNPTQHSLWLVKFIETYQKLSTDNLHLLADIYHQDIVFIDPMHQLESFEQLKNYFNELYQKLSYCEFTIEQVIAQDSEAAIYWQMSFQHPRLNSGKVVSVQGSSHLKGCGDKVIYHRDYLDLGAMLYEQLPFLGRVIRWLKRRAVTE</sequence>
<dbReference type="RefSeq" id="WP_081151257.1">
    <property type="nucleotide sequence ID" value="NZ_CP020465.1"/>
</dbReference>
<evidence type="ECO:0000259" key="1">
    <source>
        <dbReference type="Pfam" id="PF12680"/>
    </source>
</evidence>
<keyword evidence="3" id="KW-1185">Reference proteome</keyword>